<dbReference type="PANTHER" id="PTHR43308:SF5">
    <property type="entry name" value="S-LAYER PROTEIN _ PEPTIDOGLYCAN ENDO-BETA-N-ACETYLGLUCOSAMINIDASE"/>
    <property type="match status" value="1"/>
</dbReference>
<dbReference type="Pfam" id="PF00395">
    <property type="entry name" value="SLH"/>
    <property type="match status" value="3"/>
</dbReference>
<evidence type="ECO:0000256" key="2">
    <source>
        <dbReference type="SAM" id="MobiDB-lite"/>
    </source>
</evidence>
<dbReference type="EMBL" id="CP120733">
    <property type="protein sequence ID" value="WFD10162.1"/>
    <property type="molecule type" value="Genomic_DNA"/>
</dbReference>
<feature type="compositionally biased region" description="Basic and acidic residues" evidence="2">
    <location>
        <begin position="76"/>
        <end position="89"/>
    </location>
</feature>
<dbReference type="PROSITE" id="PS51272">
    <property type="entry name" value="SLH"/>
    <property type="match status" value="3"/>
</dbReference>
<evidence type="ECO:0000313" key="6">
    <source>
        <dbReference type="Proteomes" id="UP001222800"/>
    </source>
</evidence>
<feature type="chain" id="PRO_5045229700" evidence="3">
    <location>
        <begin position="20"/>
        <end position="811"/>
    </location>
</feature>
<keyword evidence="6" id="KW-1185">Reference proteome</keyword>
<feature type="compositionally biased region" description="Low complexity" evidence="2">
    <location>
        <begin position="45"/>
        <end position="54"/>
    </location>
</feature>
<protein>
    <submittedName>
        <fullName evidence="5">S-layer homology domain-containing protein</fullName>
    </submittedName>
</protein>
<evidence type="ECO:0000259" key="4">
    <source>
        <dbReference type="PROSITE" id="PS51272"/>
    </source>
</evidence>
<dbReference type="PANTHER" id="PTHR43308">
    <property type="entry name" value="OUTER MEMBRANE PROTEIN ALPHA-RELATED"/>
    <property type="match status" value="1"/>
</dbReference>
<feature type="domain" description="SLH" evidence="4">
    <location>
        <begin position="219"/>
        <end position="282"/>
    </location>
</feature>
<feature type="region of interest" description="Disordered" evidence="2">
    <location>
        <begin position="426"/>
        <end position="508"/>
    </location>
</feature>
<dbReference type="RefSeq" id="WP_277732138.1">
    <property type="nucleotide sequence ID" value="NZ_CP120733.1"/>
</dbReference>
<feature type="domain" description="SLH" evidence="4">
    <location>
        <begin position="96"/>
        <end position="159"/>
    </location>
</feature>
<dbReference type="InterPro" id="IPR051465">
    <property type="entry name" value="Cell_Envelope_Struct_Comp"/>
</dbReference>
<feature type="signal peptide" evidence="3">
    <location>
        <begin position="1"/>
        <end position="19"/>
    </location>
</feature>
<sequence length="811" mass="91038">MHVNLKRKILCIFVISVFAFSNLIVSYGQTSNTDTNSGASKKESTSNSKSQTTKNIKKTTTKTAQKKSYQTNNNKLNDKSEIKKVQVKQSETKVPTKEEVLEYEKKHWAKNDLNKFKDKNIINGYSDDTLKPDKHISRAEFITMVNRIFNLQNKSQNTFEDVDDSSWYASEILKAKEKGYLNGYEINGKFYANPNKDITKEEAATIVANVFQMKNESTNLDFKDKNNISEFAKNSISALYENKYINGYSDKTFRPKNKITRAEAVTMLSRTSGVIVNKPEDIKNLDINSNIIINTKDVNLDNLKVSGNIYITQGVGNGEVTISNSEINKRLFIEGGGKNSIHLDNVKAKNLTVNNKKENVRVVLTGNTKIENVEIMTDSKLELSKDAVVEKLQINEKVKNIKIDNLGEIKKTKVESKEVKINDKKVSRGDSVKISKKKVETKTTDTKSSASKSSSKGKSHKSGGGSSTSSNSNDTSSKNNTDNNNSKNNTGNNNNTNNNNTNKNNQEQSKTIINTDKTRIMEIEGVLYAVVVLNKGSVNDYSFFIDDKAVDMKKVNTSGTIIKSEVTKRDIKTVKLKNSSDEEIFKFGEGVAEEVAKENLIIDDLLFDTTNFKESNSNDGSISNKIKITIKDEKNIKFKSDINGYIDAVSGASDCSKTTDGLRLKLHRIDDKNIEIEATGNALNHTSSNTEPIPFVFFKDLFENIVDDFGGVEKHLHLNFINEPIIDENNYKFIDKDRTEIMEIEGVLYAVLTLKTGTLDDYEIFINNNKLSMQKVNTAGSVLKHELDNRNAIEIKVKKGEIEEKFNLNKN</sequence>
<feature type="compositionally biased region" description="Basic and acidic residues" evidence="2">
    <location>
        <begin position="426"/>
        <end position="445"/>
    </location>
</feature>
<evidence type="ECO:0000313" key="5">
    <source>
        <dbReference type="EMBL" id="WFD10162.1"/>
    </source>
</evidence>
<reference evidence="5 6" key="1">
    <citation type="submission" date="2023-03" db="EMBL/GenBank/DDBJ databases">
        <title>Complete genome sequence of Tepidibacter sp. SWIR-1, isolated from a deep-sea hydrothermal vent.</title>
        <authorList>
            <person name="Li X."/>
        </authorList>
    </citation>
    <scope>NUCLEOTIDE SEQUENCE [LARGE SCALE GENOMIC DNA]</scope>
    <source>
        <strain evidence="5 6">SWIR-1</strain>
    </source>
</reference>
<feature type="region of interest" description="Disordered" evidence="2">
    <location>
        <begin position="31"/>
        <end position="89"/>
    </location>
</feature>
<accession>A0ABY8EB52</accession>
<keyword evidence="3" id="KW-0732">Signal</keyword>
<keyword evidence="1" id="KW-0677">Repeat</keyword>
<name>A0ABY8EB52_9FIRM</name>
<dbReference type="InterPro" id="IPR001119">
    <property type="entry name" value="SLH_dom"/>
</dbReference>
<feature type="compositionally biased region" description="Low complexity" evidence="2">
    <location>
        <begin position="467"/>
        <end position="505"/>
    </location>
</feature>
<evidence type="ECO:0000256" key="1">
    <source>
        <dbReference type="ARBA" id="ARBA00022737"/>
    </source>
</evidence>
<organism evidence="5 6">
    <name type="scientific">Tepidibacter hydrothermalis</name>
    <dbReference type="NCBI Taxonomy" id="3036126"/>
    <lineage>
        <taxon>Bacteria</taxon>
        <taxon>Bacillati</taxon>
        <taxon>Bacillota</taxon>
        <taxon>Clostridia</taxon>
        <taxon>Peptostreptococcales</taxon>
        <taxon>Peptostreptococcaceae</taxon>
        <taxon>Tepidibacter</taxon>
    </lineage>
</organism>
<feature type="domain" description="SLH" evidence="4">
    <location>
        <begin position="160"/>
        <end position="218"/>
    </location>
</feature>
<evidence type="ECO:0000256" key="3">
    <source>
        <dbReference type="SAM" id="SignalP"/>
    </source>
</evidence>
<proteinExistence type="predicted"/>
<dbReference type="Proteomes" id="UP001222800">
    <property type="component" value="Chromosome"/>
</dbReference>
<gene>
    <name evidence="5" type="ORF">P4S50_17660</name>
</gene>